<feature type="compositionally biased region" description="Basic and acidic residues" evidence="10">
    <location>
        <begin position="274"/>
        <end position="286"/>
    </location>
</feature>
<dbReference type="EMBL" id="JAHUZN010000009">
    <property type="protein sequence ID" value="KAG8483473.1"/>
    <property type="molecule type" value="Genomic_DNA"/>
</dbReference>
<dbReference type="GO" id="GO:0006325">
    <property type="term" value="P:chromatin organization"/>
    <property type="evidence" value="ECO:0007669"/>
    <property type="project" value="UniProtKB-KW"/>
</dbReference>
<keyword evidence="13" id="KW-1185">Reference proteome</keyword>
<evidence type="ECO:0000256" key="4">
    <source>
        <dbReference type="ARBA" id="ARBA00022801"/>
    </source>
</evidence>
<dbReference type="GO" id="GO:0008270">
    <property type="term" value="F:zinc ion binding"/>
    <property type="evidence" value="ECO:0007669"/>
    <property type="project" value="UniProtKB-KW"/>
</dbReference>
<organism evidence="12 13">
    <name type="scientific">Gossypium anomalum</name>
    <dbReference type="NCBI Taxonomy" id="47600"/>
    <lineage>
        <taxon>Eukaryota</taxon>
        <taxon>Viridiplantae</taxon>
        <taxon>Streptophyta</taxon>
        <taxon>Embryophyta</taxon>
        <taxon>Tracheophyta</taxon>
        <taxon>Spermatophyta</taxon>
        <taxon>Magnoliopsida</taxon>
        <taxon>eudicotyledons</taxon>
        <taxon>Gunneridae</taxon>
        <taxon>Pentapetalae</taxon>
        <taxon>rosids</taxon>
        <taxon>malvids</taxon>
        <taxon>Malvales</taxon>
        <taxon>Malvaceae</taxon>
        <taxon>Malvoideae</taxon>
        <taxon>Gossypium</taxon>
    </lineage>
</organism>
<gene>
    <name evidence="12" type="ORF">CXB51_023183</name>
</gene>
<feature type="region of interest" description="Disordered" evidence="10">
    <location>
        <begin position="186"/>
        <end position="363"/>
    </location>
</feature>
<dbReference type="AlphaFoldDB" id="A0A8J6CXC4"/>
<dbReference type="InterPro" id="IPR041232">
    <property type="entry name" value="NPL"/>
</dbReference>
<dbReference type="GO" id="GO:0005730">
    <property type="term" value="C:nucleolus"/>
    <property type="evidence" value="ECO:0007669"/>
    <property type="project" value="UniProtKB-SubCell"/>
</dbReference>
<keyword evidence="6" id="KW-0805">Transcription regulation</keyword>
<evidence type="ECO:0000256" key="7">
    <source>
        <dbReference type="ARBA" id="ARBA00023163"/>
    </source>
</evidence>
<dbReference type="PROSITE" id="PS50157">
    <property type="entry name" value="ZINC_FINGER_C2H2_2"/>
    <property type="match status" value="1"/>
</dbReference>
<protein>
    <recommendedName>
        <fullName evidence="11">C2H2-type domain-containing protein</fullName>
    </recommendedName>
</protein>
<keyword evidence="4" id="KW-0378">Hydrolase</keyword>
<evidence type="ECO:0000259" key="11">
    <source>
        <dbReference type="PROSITE" id="PS50157"/>
    </source>
</evidence>
<proteinExistence type="inferred from homology"/>
<dbReference type="InterPro" id="IPR044730">
    <property type="entry name" value="RNase_H-like_dom_plant"/>
</dbReference>
<comment type="caution">
    <text evidence="12">The sequence shown here is derived from an EMBL/GenBank/DDBJ whole genome shotgun (WGS) entry which is preliminary data.</text>
</comment>
<accession>A0A8J6CXC4</accession>
<keyword evidence="8" id="KW-0539">Nucleus</keyword>
<keyword evidence="9" id="KW-0863">Zinc-finger</keyword>
<sequence>MGCDNLFIDDRPFGQQIFFNTDSVVQLDSGNVASVGVIRDDNGEWISGHNRYIGKCSIFYADLWTILEGLKLIQHRGHDKRQLLVSLFEIYQYDLTHGIEVKAGQPIKTNPGASHVIHLSQATLGESKNKAESVPLYVNVNGKKLVLGTLSHQNCPQLCFDLVFEQGFELSHNWKNGSVYFLDSEEESSEDEELPVAAENGKAKTDAKTANAGKPDAVKQAVKITEPSDNKKNEDDDDDSDSEDGSGSDDEDDSEDEDEEMSVDESSDDEDEETPKKVESSKKRPAEAATPVSAKKAKPAATPQKTDGKKGGHTATPHPSKQAGKTSGKSPKSGGQFSCGSCSKSFGSEGGLESHKKAKHGGK</sequence>
<dbReference type="Pfam" id="PF13456">
    <property type="entry name" value="RVT_3"/>
    <property type="match status" value="1"/>
</dbReference>
<keyword evidence="5" id="KW-0156">Chromatin regulator</keyword>
<dbReference type="Gene3D" id="2.60.120.340">
    <property type="entry name" value="Nucleoplasmin core domain"/>
    <property type="match status" value="1"/>
</dbReference>
<dbReference type="GO" id="GO:0003676">
    <property type="term" value="F:nucleic acid binding"/>
    <property type="evidence" value="ECO:0007669"/>
    <property type="project" value="InterPro"/>
</dbReference>
<reference evidence="12 13" key="1">
    <citation type="journal article" date="2021" name="bioRxiv">
        <title>The Gossypium anomalum genome as a resource for cotton improvement and evolutionary analysis of hybrid incompatibility.</title>
        <authorList>
            <person name="Grover C.E."/>
            <person name="Yuan D."/>
            <person name="Arick M.A."/>
            <person name="Miller E.R."/>
            <person name="Hu G."/>
            <person name="Peterson D.G."/>
            <person name="Wendel J.F."/>
            <person name="Udall J.A."/>
        </authorList>
    </citation>
    <scope>NUCLEOTIDE SEQUENCE [LARGE SCALE GENOMIC DNA]</scope>
    <source>
        <strain evidence="12">JFW-Udall</strain>
        <tissue evidence="12">Leaf</tissue>
    </source>
</reference>
<feature type="compositionally biased region" description="Low complexity" evidence="10">
    <location>
        <begin position="324"/>
        <end position="347"/>
    </location>
</feature>
<dbReference type="PROSITE" id="PS00028">
    <property type="entry name" value="ZINC_FINGER_C2H2_1"/>
    <property type="match status" value="1"/>
</dbReference>
<dbReference type="OrthoDB" id="2019803at2759"/>
<keyword evidence="3" id="KW-0678">Repressor</keyword>
<feature type="compositionally biased region" description="Low complexity" evidence="10">
    <location>
        <begin position="288"/>
        <end position="305"/>
    </location>
</feature>
<keyword evidence="9" id="KW-0479">Metal-binding</keyword>
<dbReference type="GO" id="GO:0004523">
    <property type="term" value="F:RNA-DNA hybrid ribonuclease activity"/>
    <property type="evidence" value="ECO:0007669"/>
    <property type="project" value="InterPro"/>
</dbReference>
<evidence type="ECO:0000256" key="5">
    <source>
        <dbReference type="ARBA" id="ARBA00022853"/>
    </source>
</evidence>
<evidence type="ECO:0000256" key="10">
    <source>
        <dbReference type="SAM" id="MobiDB-lite"/>
    </source>
</evidence>
<evidence type="ECO:0000256" key="2">
    <source>
        <dbReference type="ARBA" id="ARBA00006673"/>
    </source>
</evidence>
<name>A0A8J6CXC4_9ROSI</name>
<feature type="domain" description="C2H2-type" evidence="11">
    <location>
        <begin position="337"/>
        <end position="363"/>
    </location>
</feature>
<dbReference type="InterPro" id="IPR013087">
    <property type="entry name" value="Znf_C2H2_type"/>
</dbReference>
<evidence type="ECO:0000313" key="13">
    <source>
        <dbReference type="Proteomes" id="UP000701853"/>
    </source>
</evidence>
<dbReference type="Pfam" id="PF17800">
    <property type="entry name" value="NPL"/>
    <property type="match status" value="1"/>
</dbReference>
<comment type="subcellular location">
    <subcellularLocation>
        <location evidence="1">Nucleus</location>
        <location evidence="1">Nucleolus</location>
    </subcellularLocation>
</comment>
<dbReference type="FunFam" id="2.60.120.340:FF:000004">
    <property type="entry name" value="Histone deacetylase HDT1"/>
    <property type="match status" value="1"/>
</dbReference>
<comment type="similarity">
    <text evidence="2">Belongs to the histone deacetylase HD2 family.</text>
</comment>
<keyword evidence="9" id="KW-0862">Zinc</keyword>
<evidence type="ECO:0000256" key="9">
    <source>
        <dbReference type="PROSITE-ProRule" id="PRU00042"/>
    </source>
</evidence>
<evidence type="ECO:0000256" key="3">
    <source>
        <dbReference type="ARBA" id="ARBA00022491"/>
    </source>
</evidence>
<dbReference type="CDD" id="cd06222">
    <property type="entry name" value="RNase_H_like"/>
    <property type="match status" value="1"/>
</dbReference>
<dbReference type="InterPro" id="IPR002156">
    <property type="entry name" value="RNaseH_domain"/>
</dbReference>
<evidence type="ECO:0000256" key="1">
    <source>
        <dbReference type="ARBA" id="ARBA00004604"/>
    </source>
</evidence>
<feature type="compositionally biased region" description="Acidic residues" evidence="10">
    <location>
        <begin position="235"/>
        <end position="273"/>
    </location>
</feature>
<evidence type="ECO:0000256" key="6">
    <source>
        <dbReference type="ARBA" id="ARBA00023015"/>
    </source>
</evidence>
<dbReference type="Proteomes" id="UP000701853">
    <property type="component" value="Chromosome 9"/>
</dbReference>
<evidence type="ECO:0000256" key="8">
    <source>
        <dbReference type="ARBA" id="ARBA00023242"/>
    </source>
</evidence>
<evidence type="ECO:0000313" key="12">
    <source>
        <dbReference type="EMBL" id="KAG8483473.1"/>
    </source>
</evidence>
<keyword evidence="7" id="KW-0804">Transcription</keyword>